<keyword evidence="2" id="KW-1185">Reference proteome</keyword>
<evidence type="ECO:0000313" key="2">
    <source>
        <dbReference type="Proteomes" id="UP001162480"/>
    </source>
</evidence>
<reference evidence="1" key="1">
    <citation type="submission" date="2023-08" db="EMBL/GenBank/DDBJ databases">
        <authorList>
            <person name="Alioto T."/>
            <person name="Alioto T."/>
            <person name="Gomez Garrido J."/>
        </authorList>
    </citation>
    <scope>NUCLEOTIDE SEQUENCE</scope>
</reference>
<sequence>MNRTGDEVIRQSETVYKQYLLAFSEWHVLIRLKKYNKVTHHLHISNRHSRKAFVRQNSEESCDHVARNDMRPLDFLNLNTLALRVAIEKRYRCCHILAVLDMIKERKKMFYENHHRYHCSLGKRTITDRGICSQL</sequence>
<dbReference type="Proteomes" id="UP001162480">
    <property type="component" value="Chromosome 19"/>
</dbReference>
<organism evidence="1 2">
    <name type="scientific">Octopus vulgaris</name>
    <name type="common">Common octopus</name>
    <dbReference type="NCBI Taxonomy" id="6645"/>
    <lineage>
        <taxon>Eukaryota</taxon>
        <taxon>Metazoa</taxon>
        <taxon>Spiralia</taxon>
        <taxon>Lophotrochozoa</taxon>
        <taxon>Mollusca</taxon>
        <taxon>Cephalopoda</taxon>
        <taxon>Coleoidea</taxon>
        <taxon>Octopodiformes</taxon>
        <taxon>Octopoda</taxon>
        <taxon>Incirrata</taxon>
        <taxon>Octopodidae</taxon>
        <taxon>Octopus</taxon>
    </lineage>
</organism>
<gene>
    <name evidence="1" type="ORF">OCTVUL_1B031206</name>
</gene>
<dbReference type="AlphaFoldDB" id="A0AA36BMR2"/>
<protein>
    <submittedName>
        <fullName evidence="1">Uncharacterized protein</fullName>
    </submittedName>
</protein>
<accession>A0AA36BMR2</accession>
<name>A0AA36BMR2_OCTVU</name>
<evidence type="ECO:0000313" key="1">
    <source>
        <dbReference type="EMBL" id="CAI9736602.1"/>
    </source>
</evidence>
<dbReference type="EMBL" id="OX597832">
    <property type="protein sequence ID" value="CAI9736602.1"/>
    <property type="molecule type" value="Genomic_DNA"/>
</dbReference>
<proteinExistence type="predicted"/>